<dbReference type="RefSeq" id="WP_168238601.1">
    <property type="nucleotide sequence ID" value="NZ_CP050995.1"/>
</dbReference>
<accession>A0ABX6KRQ0</accession>
<gene>
    <name evidence="1" type="ORF">FOB44_11545</name>
</gene>
<dbReference type="Proteomes" id="UP000501570">
    <property type="component" value="Chromosome"/>
</dbReference>
<reference evidence="1 2" key="1">
    <citation type="submission" date="2019-09" db="EMBL/GenBank/DDBJ databases">
        <title>FDA dAtabase for Regulatory Grade micrObial Sequences (FDA-ARGOS): Supporting development and validation of Infectious Disease Dx tests.</title>
        <authorList>
            <person name="Sciortino C."/>
            <person name="Tallon L."/>
            <person name="Sadzewicz L."/>
            <person name="Vavikolanu K."/>
            <person name="Mehta A."/>
            <person name="Aluvathingal J."/>
            <person name="Nadendla S."/>
            <person name="Nandy P."/>
            <person name="Geyer C."/>
            <person name="Yan Y."/>
            <person name="Sichtig H."/>
        </authorList>
    </citation>
    <scope>NUCLEOTIDE SEQUENCE [LARGE SCALE GENOMIC DNA]</scope>
    <source>
        <strain evidence="1 2">FDAARGOS_636</strain>
    </source>
</reference>
<evidence type="ECO:0000313" key="2">
    <source>
        <dbReference type="Proteomes" id="UP000501570"/>
    </source>
</evidence>
<keyword evidence="2" id="KW-1185">Reference proteome</keyword>
<organism evidence="1 2">
    <name type="scientific">Chryseobacterium gallinarum</name>
    <dbReference type="NCBI Taxonomy" id="1324352"/>
    <lineage>
        <taxon>Bacteria</taxon>
        <taxon>Pseudomonadati</taxon>
        <taxon>Bacteroidota</taxon>
        <taxon>Flavobacteriia</taxon>
        <taxon>Flavobacteriales</taxon>
        <taxon>Weeksellaceae</taxon>
        <taxon>Chryseobacterium group</taxon>
        <taxon>Chryseobacterium</taxon>
    </lineage>
</organism>
<name>A0ABX6KRQ0_CHRGL</name>
<evidence type="ECO:0008006" key="3">
    <source>
        <dbReference type="Google" id="ProtNLM"/>
    </source>
</evidence>
<protein>
    <recommendedName>
        <fullName evidence="3">Transposase</fullName>
    </recommendedName>
</protein>
<dbReference type="EMBL" id="CP050995">
    <property type="protein sequence ID" value="QIY91235.1"/>
    <property type="molecule type" value="Genomic_DNA"/>
</dbReference>
<proteinExistence type="predicted"/>
<evidence type="ECO:0000313" key="1">
    <source>
        <dbReference type="EMBL" id="QIY91235.1"/>
    </source>
</evidence>
<sequence length="48" mass="5700">MKDQKRLLKDKIHIPKRSFMLEDLQQAKAVKNFKKNTCKGVLDLSVQW</sequence>